<evidence type="ECO:0000313" key="2">
    <source>
        <dbReference type="EMBL" id="KAB8067474.1"/>
    </source>
</evidence>
<feature type="transmembrane region" description="Helical" evidence="1">
    <location>
        <begin position="12"/>
        <end position="31"/>
    </location>
</feature>
<proteinExistence type="predicted"/>
<organism evidence="2 3">
    <name type="scientific">Aspergillus leporis</name>
    <dbReference type="NCBI Taxonomy" id="41062"/>
    <lineage>
        <taxon>Eukaryota</taxon>
        <taxon>Fungi</taxon>
        <taxon>Dikarya</taxon>
        <taxon>Ascomycota</taxon>
        <taxon>Pezizomycotina</taxon>
        <taxon>Eurotiomycetes</taxon>
        <taxon>Eurotiomycetidae</taxon>
        <taxon>Eurotiales</taxon>
        <taxon>Aspergillaceae</taxon>
        <taxon>Aspergillus</taxon>
        <taxon>Aspergillus subgen. Circumdati</taxon>
    </lineage>
</organism>
<keyword evidence="1" id="KW-1133">Transmembrane helix</keyword>
<accession>A0A5N5WJL0</accession>
<evidence type="ECO:0000256" key="1">
    <source>
        <dbReference type="SAM" id="Phobius"/>
    </source>
</evidence>
<dbReference type="OrthoDB" id="192832at2759"/>
<dbReference type="Proteomes" id="UP000326565">
    <property type="component" value="Unassembled WGS sequence"/>
</dbReference>
<gene>
    <name evidence="2" type="ORF">BDV29DRAFT_163326</name>
</gene>
<dbReference type="EMBL" id="ML732482">
    <property type="protein sequence ID" value="KAB8067474.1"/>
    <property type="molecule type" value="Genomic_DNA"/>
</dbReference>
<dbReference type="Gene3D" id="2.60.120.200">
    <property type="match status" value="1"/>
</dbReference>
<keyword evidence="1" id="KW-0812">Transmembrane</keyword>
<sequence length="132" mass="15055">MLKITRRLKVWIGLASSGVLTALAIMLGVILSRHRNEYPDYHPLKYKLMETCEYHHDLSKLEARYMMFLDTGSDFFNKFDFFTGNDPSNGHVIYVNTSTSNALNLTYATSSSAFLRVDTSESRPLGAECRYV</sequence>
<keyword evidence="1" id="KW-0472">Membrane</keyword>
<reference evidence="2 3" key="1">
    <citation type="submission" date="2019-04" db="EMBL/GenBank/DDBJ databases">
        <title>Friends and foes A comparative genomics study of 23 Aspergillus species from section Flavi.</title>
        <authorList>
            <consortium name="DOE Joint Genome Institute"/>
            <person name="Kjaerbolling I."/>
            <person name="Vesth T."/>
            <person name="Frisvad J.C."/>
            <person name="Nybo J.L."/>
            <person name="Theobald S."/>
            <person name="Kildgaard S."/>
            <person name="Isbrandt T."/>
            <person name="Kuo A."/>
            <person name="Sato A."/>
            <person name="Lyhne E.K."/>
            <person name="Kogle M.E."/>
            <person name="Wiebenga A."/>
            <person name="Kun R.S."/>
            <person name="Lubbers R.J."/>
            <person name="Makela M.R."/>
            <person name="Barry K."/>
            <person name="Chovatia M."/>
            <person name="Clum A."/>
            <person name="Daum C."/>
            <person name="Haridas S."/>
            <person name="He G."/>
            <person name="LaButti K."/>
            <person name="Lipzen A."/>
            <person name="Mondo S."/>
            <person name="Riley R."/>
            <person name="Salamov A."/>
            <person name="Simmons B.A."/>
            <person name="Magnuson J.K."/>
            <person name="Henrissat B."/>
            <person name="Mortensen U.H."/>
            <person name="Larsen T.O."/>
            <person name="Devries R.P."/>
            <person name="Grigoriev I.V."/>
            <person name="Machida M."/>
            <person name="Baker S.E."/>
            <person name="Andersen M.R."/>
        </authorList>
    </citation>
    <scope>NUCLEOTIDE SEQUENCE [LARGE SCALE GENOMIC DNA]</scope>
    <source>
        <strain evidence="2 3">CBS 151.66</strain>
    </source>
</reference>
<evidence type="ECO:0000313" key="3">
    <source>
        <dbReference type="Proteomes" id="UP000326565"/>
    </source>
</evidence>
<name>A0A5N5WJL0_9EURO</name>
<dbReference type="AlphaFoldDB" id="A0A5N5WJL0"/>
<keyword evidence="3" id="KW-1185">Reference proteome</keyword>
<protein>
    <submittedName>
        <fullName evidence="2">Uncharacterized protein</fullName>
    </submittedName>
</protein>